<dbReference type="EC" id="2.7.1.24" evidence="4"/>
<dbReference type="EMBL" id="FPHC01000046">
    <property type="protein sequence ID" value="SFV58082.1"/>
    <property type="molecule type" value="Genomic_DNA"/>
</dbReference>
<dbReference type="SUPFAM" id="SSF52540">
    <property type="entry name" value="P-loop containing nucleoside triphosphate hydrolases"/>
    <property type="match status" value="1"/>
</dbReference>
<dbReference type="Gene3D" id="3.40.50.300">
    <property type="entry name" value="P-loop containing nucleotide triphosphate hydrolases"/>
    <property type="match status" value="1"/>
</dbReference>
<keyword evidence="4" id="KW-0808">Transferase</keyword>
<dbReference type="PANTHER" id="PTHR10695">
    <property type="entry name" value="DEPHOSPHO-COA KINASE-RELATED"/>
    <property type="match status" value="1"/>
</dbReference>
<feature type="coiled-coil region" evidence="3">
    <location>
        <begin position="171"/>
        <end position="198"/>
    </location>
</feature>
<evidence type="ECO:0000256" key="1">
    <source>
        <dbReference type="ARBA" id="ARBA00022741"/>
    </source>
</evidence>
<organism evidence="4">
    <name type="scientific">hydrothermal vent metagenome</name>
    <dbReference type="NCBI Taxonomy" id="652676"/>
    <lineage>
        <taxon>unclassified sequences</taxon>
        <taxon>metagenomes</taxon>
        <taxon>ecological metagenomes</taxon>
    </lineage>
</organism>
<dbReference type="GO" id="GO:0015937">
    <property type="term" value="P:coenzyme A biosynthetic process"/>
    <property type="evidence" value="ECO:0007669"/>
    <property type="project" value="InterPro"/>
</dbReference>
<evidence type="ECO:0000256" key="3">
    <source>
        <dbReference type="SAM" id="Coils"/>
    </source>
</evidence>
<dbReference type="GO" id="GO:0004140">
    <property type="term" value="F:dephospho-CoA kinase activity"/>
    <property type="evidence" value="ECO:0007669"/>
    <property type="project" value="UniProtKB-EC"/>
</dbReference>
<evidence type="ECO:0000256" key="2">
    <source>
        <dbReference type="ARBA" id="ARBA00022840"/>
    </source>
</evidence>
<keyword evidence="2" id="KW-0067">ATP-binding</keyword>
<dbReference type="NCBIfam" id="TIGR00152">
    <property type="entry name" value="dephospho-CoA kinase"/>
    <property type="match status" value="1"/>
</dbReference>
<keyword evidence="1" id="KW-0547">Nucleotide-binding</keyword>
<dbReference type="InterPro" id="IPR001977">
    <property type="entry name" value="Depp_CoAkinase"/>
</dbReference>
<accession>A0A1W1BXA6</accession>
<keyword evidence="4" id="KW-0418">Kinase</keyword>
<dbReference type="HAMAP" id="MF_00376">
    <property type="entry name" value="Dephospho_CoA_kinase"/>
    <property type="match status" value="1"/>
</dbReference>
<dbReference type="PANTHER" id="PTHR10695:SF46">
    <property type="entry name" value="BIFUNCTIONAL COENZYME A SYNTHASE-RELATED"/>
    <property type="match status" value="1"/>
</dbReference>
<gene>
    <name evidence="4" type="ORF">MNB_SV-6-1569</name>
</gene>
<proteinExistence type="inferred from homology"/>
<evidence type="ECO:0000313" key="4">
    <source>
        <dbReference type="EMBL" id="SFV58082.1"/>
    </source>
</evidence>
<reference evidence="4" key="1">
    <citation type="submission" date="2016-10" db="EMBL/GenBank/DDBJ databases">
        <authorList>
            <person name="de Groot N.N."/>
        </authorList>
    </citation>
    <scope>NUCLEOTIDE SEQUENCE</scope>
</reference>
<dbReference type="Pfam" id="PF01121">
    <property type="entry name" value="CoaE"/>
    <property type="match status" value="1"/>
</dbReference>
<keyword evidence="3" id="KW-0175">Coiled coil</keyword>
<sequence length="203" mass="23392">MPFEYAVALTGGIATGKSTTTMLLSLYGFRFIDADKIAHSMLDTHSNKIAQLFGDEFVADGRVDRTKLGNLIFSDSSKRVELESLLHPLIYQEIERLSIEQDRYQKPYIIDIPLFFEGGRYPIERSVVIYTPKDKQLERLVARDGYTQDEALKRIESQMDIEEKRRRATFVIDNSGDLKQLQRECDRVKEEILSSFEATQGDR</sequence>
<dbReference type="PROSITE" id="PS51219">
    <property type="entry name" value="DPCK"/>
    <property type="match status" value="1"/>
</dbReference>
<dbReference type="InterPro" id="IPR027417">
    <property type="entry name" value="P-loop_NTPase"/>
</dbReference>
<dbReference type="AlphaFoldDB" id="A0A1W1BXA6"/>
<dbReference type="GO" id="GO:0005524">
    <property type="term" value="F:ATP binding"/>
    <property type="evidence" value="ECO:0007669"/>
    <property type="project" value="UniProtKB-KW"/>
</dbReference>
<dbReference type="CDD" id="cd02022">
    <property type="entry name" value="DPCK"/>
    <property type="match status" value="1"/>
</dbReference>
<name>A0A1W1BXA6_9ZZZZ</name>
<protein>
    <submittedName>
        <fullName evidence="4">Dephospho-CoA kinase</fullName>
        <ecNumber evidence="4">2.7.1.24</ecNumber>
    </submittedName>
</protein>